<dbReference type="CDD" id="cd00093">
    <property type="entry name" value="HTH_XRE"/>
    <property type="match status" value="1"/>
</dbReference>
<dbReference type="RefSeq" id="WP_207327156.1">
    <property type="nucleotide sequence ID" value="NZ_JAFMYW010000001.1"/>
</dbReference>
<dbReference type="Proteomes" id="UP000664628">
    <property type="component" value="Unassembled WGS sequence"/>
</dbReference>
<accession>A0ABS3JB72</accession>
<dbReference type="PANTHER" id="PTHR46797:SF1">
    <property type="entry name" value="METHYLPHOSPHONATE SYNTHASE"/>
    <property type="match status" value="1"/>
</dbReference>
<protein>
    <submittedName>
        <fullName evidence="3">Helix-turn-helix transcriptional regulator</fullName>
    </submittedName>
</protein>
<dbReference type="PROSITE" id="PS50943">
    <property type="entry name" value="HTH_CROC1"/>
    <property type="match status" value="1"/>
</dbReference>
<proteinExistence type="predicted"/>
<dbReference type="Pfam" id="PF01381">
    <property type="entry name" value="HTH_3"/>
    <property type="match status" value="1"/>
</dbReference>
<dbReference type="Gene3D" id="1.10.260.40">
    <property type="entry name" value="lambda repressor-like DNA-binding domains"/>
    <property type="match status" value="1"/>
</dbReference>
<gene>
    <name evidence="3" type="ORF">J2I46_01510</name>
</gene>
<dbReference type="InterPro" id="IPR050807">
    <property type="entry name" value="TransReg_Diox_bact_type"/>
</dbReference>
<feature type="domain" description="HTH cro/C1-type" evidence="2">
    <location>
        <begin position="12"/>
        <end position="66"/>
    </location>
</feature>
<dbReference type="SUPFAM" id="SSF47413">
    <property type="entry name" value="lambda repressor-like DNA-binding domains"/>
    <property type="match status" value="1"/>
</dbReference>
<dbReference type="PANTHER" id="PTHR46797">
    <property type="entry name" value="HTH-TYPE TRANSCRIPTIONAL REGULATOR"/>
    <property type="match status" value="1"/>
</dbReference>
<evidence type="ECO:0000313" key="3">
    <source>
        <dbReference type="EMBL" id="MBO0947239.1"/>
    </source>
</evidence>
<dbReference type="InterPro" id="IPR001387">
    <property type="entry name" value="Cro/C1-type_HTH"/>
</dbReference>
<dbReference type="InterPro" id="IPR010982">
    <property type="entry name" value="Lambda_DNA-bd_dom_sf"/>
</dbReference>
<name>A0ABS3JB72_9BACT</name>
<evidence type="ECO:0000259" key="2">
    <source>
        <dbReference type="PROSITE" id="PS50943"/>
    </source>
</evidence>
<dbReference type="SMART" id="SM00530">
    <property type="entry name" value="HTH_XRE"/>
    <property type="match status" value="1"/>
</dbReference>
<keyword evidence="4" id="KW-1185">Reference proteome</keyword>
<sequence length="68" mass="7567">MSDIKKRIGERIKAIRIAKGLTQEEAGSKLGLTQSTFANYEAGRQNFSVEVLERVAKSLDVELVDLIM</sequence>
<keyword evidence="1" id="KW-0238">DNA-binding</keyword>
<evidence type="ECO:0000313" key="4">
    <source>
        <dbReference type="Proteomes" id="UP000664628"/>
    </source>
</evidence>
<reference evidence="3 4" key="1">
    <citation type="submission" date="2021-03" db="EMBL/GenBank/DDBJ databases">
        <title>Fibrella sp. HMF5405 genome sequencing and assembly.</title>
        <authorList>
            <person name="Kang H."/>
            <person name="Kim H."/>
            <person name="Bae S."/>
            <person name="Joh K."/>
        </authorList>
    </citation>
    <scope>NUCLEOTIDE SEQUENCE [LARGE SCALE GENOMIC DNA]</scope>
    <source>
        <strain evidence="3 4">HMF5405</strain>
    </source>
</reference>
<evidence type="ECO:0000256" key="1">
    <source>
        <dbReference type="ARBA" id="ARBA00023125"/>
    </source>
</evidence>
<dbReference type="EMBL" id="JAFMYW010000001">
    <property type="protein sequence ID" value="MBO0947239.1"/>
    <property type="molecule type" value="Genomic_DNA"/>
</dbReference>
<organism evidence="3 4">
    <name type="scientific">Fibrella forsythiae</name>
    <dbReference type="NCBI Taxonomy" id="2817061"/>
    <lineage>
        <taxon>Bacteria</taxon>
        <taxon>Pseudomonadati</taxon>
        <taxon>Bacteroidota</taxon>
        <taxon>Cytophagia</taxon>
        <taxon>Cytophagales</taxon>
        <taxon>Spirosomataceae</taxon>
        <taxon>Fibrella</taxon>
    </lineage>
</organism>
<comment type="caution">
    <text evidence="3">The sequence shown here is derived from an EMBL/GenBank/DDBJ whole genome shotgun (WGS) entry which is preliminary data.</text>
</comment>